<reference evidence="2 3" key="1">
    <citation type="submission" date="2013-08" db="EMBL/GenBank/DDBJ databases">
        <title>The genome sequence of Knoellia aerolata.</title>
        <authorList>
            <person name="Zhu W."/>
            <person name="Wang G."/>
        </authorList>
    </citation>
    <scope>NUCLEOTIDE SEQUENCE [LARGE SCALE GENOMIC DNA]</scope>
    <source>
        <strain evidence="2 3">DSM 18566</strain>
    </source>
</reference>
<gene>
    <name evidence="2" type="ORF">N801_04085</name>
</gene>
<evidence type="ECO:0000313" key="2">
    <source>
        <dbReference type="EMBL" id="KGN41869.1"/>
    </source>
</evidence>
<evidence type="ECO:0000256" key="1">
    <source>
        <dbReference type="SAM" id="MobiDB-lite"/>
    </source>
</evidence>
<accession>A0A0A0JYR0</accession>
<protein>
    <submittedName>
        <fullName evidence="2">Uncharacterized protein</fullName>
    </submittedName>
</protein>
<dbReference type="eggNOG" id="ENOG5034CGS">
    <property type="taxonomic scope" value="Bacteria"/>
</dbReference>
<name>A0A0A0JYR0_9MICO</name>
<comment type="caution">
    <text evidence="2">The sequence shown here is derived from an EMBL/GenBank/DDBJ whole genome shotgun (WGS) entry which is preliminary data.</text>
</comment>
<dbReference type="Proteomes" id="UP000030013">
    <property type="component" value="Unassembled WGS sequence"/>
</dbReference>
<keyword evidence="3" id="KW-1185">Reference proteome</keyword>
<proteinExistence type="predicted"/>
<dbReference type="RefSeq" id="WP_035935061.1">
    <property type="nucleotide sequence ID" value="NZ_AVPL01000011.1"/>
</dbReference>
<organism evidence="2 3">
    <name type="scientific">Knoellia aerolata DSM 18566</name>
    <dbReference type="NCBI Taxonomy" id="1385519"/>
    <lineage>
        <taxon>Bacteria</taxon>
        <taxon>Bacillati</taxon>
        <taxon>Actinomycetota</taxon>
        <taxon>Actinomycetes</taxon>
        <taxon>Micrococcales</taxon>
        <taxon>Intrasporangiaceae</taxon>
        <taxon>Knoellia</taxon>
    </lineage>
</organism>
<feature type="region of interest" description="Disordered" evidence="1">
    <location>
        <begin position="1"/>
        <end position="22"/>
    </location>
</feature>
<dbReference type="EMBL" id="AVPL01000011">
    <property type="protein sequence ID" value="KGN41869.1"/>
    <property type="molecule type" value="Genomic_DNA"/>
</dbReference>
<dbReference type="OrthoDB" id="4871190at2"/>
<dbReference type="AlphaFoldDB" id="A0A0A0JYR0"/>
<sequence>MRQAARQAALSAQKSMRVKREHRERRLSALGVTVMVALAERDHQVSIWERQASDALRKLVDHERLTLNEAVDWCGPDLSRTEAARLRRVGQDATEAVARVERPSDEP</sequence>
<evidence type="ECO:0000313" key="3">
    <source>
        <dbReference type="Proteomes" id="UP000030013"/>
    </source>
</evidence>